<dbReference type="EMBL" id="LR796780">
    <property type="protein sequence ID" value="CAB4166341.1"/>
    <property type="molecule type" value="Genomic_DNA"/>
</dbReference>
<dbReference type="EMBL" id="LR796896">
    <property type="protein sequence ID" value="CAB4173362.1"/>
    <property type="molecule type" value="Genomic_DNA"/>
</dbReference>
<gene>
    <name evidence="3" type="ORF">UFOVP1025_5</name>
    <name evidence="4" type="ORF">UFOVP1628_8</name>
    <name evidence="1" type="ORF">UFOVP852_29</name>
    <name evidence="2" type="ORF">UFOVP948_52</name>
</gene>
<proteinExistence type="predicted"/>
<evidence type="ECO:0000313" key="3">
    <source>
        <dbReference type="EMBL" id="CAB4178822.1"/>
    </source>
</evidence>
<reference evidence="4" key="1">
    <citation type="submission" date="2020-05" db="EMBL/GenBank/DDBJ databases">
        <authorList>
            <person name="Chiriac C."/>
            <person name="Salcher M."/>
            <person name="Ghai R."/>
            <person name="Kavagutti S V."/>
        </authorList>
    </citation>
    <scope>NUCLEOTIDE SEQUENCE</scope>
</reference>
<dbReference type="EMBL" id="LR796971">
    <property type="protein sequence ID" value="CAB4178822.1"/>
    <property type="molecule type" value="Genomic_DNA"/>
</dbReference>
<name>A0A6J5SX46_9CAUD</name>
<protein>
    <submittedName>
        <fullName evidence="4">Uncharacterized protein</fullName>
    </submittedName>
</protein>
<sequence length="77" mass="8944">MDKETEEEALVAKCIDEVKSQYVDWYNLGYQTCMAEKKEWVGLTDEEINSIEFPESGTATMKDFVRIIESKLKDKNT</sequence>
<evidence type="ECO:0000313" key="2">
    <source>
        <dbReference type="EMBL" id="CAB4173362.1"/>
    </source>
</evidence>
<evidence type="ECO:0000313" key="1">
    <source>
        <dbReference type="EMBL" id="CAB4166341.1"/>
    </source>
</evidence>
<evidence type="ECO:0000313" key="4">
    <source>
        <dbReference type="EMBL" id="CAB4219840.1"/>
    </source>
</evidence>
<dbReference type="EMBL" id="LR797488">
    <property type="protein sequence ID" value="CAB4219840.1"/>
    <property type="molecule type" value="Genomic_DNA"/>
</dbReference>
<accession>A0A6J5SX46</accession>
<organism evidence="4">
    <name type="scientific">uncultured Caudovirales phage</name>
    <dbReference type="NCBI Taxonomy" id="2100421"/>
    <lineage>
        <taxon>Viruses</taxon>
        <taxon>Duplodnaviria</taxon>
        <taxon>Heunggongvirae</taxon>
        <taxon>Uroviricota</taxon>
        <taxon>Caudoviricetes</taxon>
        <taxon>Peduoviridae</taxon>
        <taxon>Maltschvirus</taxon>
        <taxon>Maltschvirus maltsch</taxon>
    </lineage>
</organism>